<dbReference type="KEGG" id="pcw:110223289"/>
<dbReference type="Gene3D" id="3.40.50.720">
    <property type="entry name" value="NAD(P)-binding Rossmann-like Domain"/>
    <property type="match status" value="1"/>
</dbReference>
<dbReference type="Gene3D" id="3.90.110.10">
    <property type="entry name" value="Lactate dehydrogenase/glycoside hydrolase, family 4, C-terminal"/>
    <property type="match status" value="1"/>
</dbReference>
<dbReference type="GeneID" id="110223289"/>
<feature type="compositionally biased region" description="Acidic residues" evidence="3">
    <location>
        <begin position="558"/>
        <end position="567"/>
    </location>
</feature>
<dbReference type="RefSeq" id="XP_020864344.1">
    <property type="nucleotide sequence ID" value="XM_021008685.1"/>
</dbReference>
<dbReference type="AlphaFoldDB" id="A0A6P5M779"/>
<dbReference type="FunFam" id="3.40.50.720:FF:000144">
    <property type="entry name" value="Malate dehydrogenase [NADP]"/>
    <property type="match status" value="1"/>
</dbReference>
<comment type="similarity">
    <text evidence="1">Belongs to the LDH/MDH superfamily. MDH type 2 family.</text>
</comment>
<evidence type="ECO:0000256" key="1">
    <source>
        <dbReference type="ARBA" id="ARBA00009613"/>
    </source>
</evidence>
<dbReference type="SUPFAM" id="SSF56327">
    <property type="entry name" value="LDH C-terminal domain-like"/>
    <property type="match status" value="2"/>
</dbReference>
<accession>A0A6P5M779</accession>
<reference evidence="5" key="1">
    <citation type="submission" date="2025-08" db="UniProtKB">
        <authorList>
            <consortium name="RefSeq"/>
        </authorList>
    </citation>
    <scope>IDENTIFICATION</scope>
    <source>
        <tissue evidence="5">Spleen</tissue>
    </source>
</reference>
<dbReference type="SUPFAM" id="SSF51735">
    <property type="entry name" value="NAD(P)-binding Rossmann-fold domains"/>
    <property type="match status" value="1"/>
</dbReference>
<organism evidence="4 5">
    <name type="scientific">Phascolarctos cinereus</name>
    <name type="common">Koala</name>
    <dbReference type="NCBI Taxonomy" id="38626"/>
    <lineage>
        <taxon>Eukaryota</taxon>
        <taxon>Metazoa</taxon>
        <taxon>Chordata</taxon>
        <taxon>Craniata</taxon>
        <taxon>Vertebrata</taxon>
        <taxon>Euteleostomi</taxon>
        <taxon>Mammalia</taxon>
        <taxon>Metatheria</taxon>
        <taxon>Diprotodontia</taxon>
        <taxon>Phascolarctidae</taxon>
        <taxon>Phascolarctos</taxon>
    </lineage>
</organism>
<evidence type="ECO:0000256" key="2">
    <source>
        <dbReference type="ARBA" id="ARBA00023002"/>
    </source>
</evidence>
<dbReference type="Proteomes" id="UP000515140">
    <property type="component" value="Unplaced"/>
</dbReference>
<proteinExistence type="inferred from homology"/>
<name>A0A6P5M779_PHACI</name>
<keyword evidence="4" id="KW-1185">Reference proteome</keyword>
<evidence type="ECO:0000313" key="5">
    <source>
        <dbReference type="RefSeq" id="XP_020864344.1"/>
    </source>
</evidence>
<evidence type="ECO:0000256" key="3">
    <source>
        <dbReference type="SAM" id="MobiDB-lite"/>
    </source>
</evidence>
<dbReference type="CTD" id="130752"/>
<feature type="compositionally biased region" description="Basic and acidic residues" evidence="3">
    <location>
        <begin position="527"/>
        <end position="537"/>
    </location>
</feature>
<gene>
    <name evidence="5" type="primary">MDH1B</name>
</gene>
<keyword evidence="2" id="KW-0560">Oxidoreductase</keyword>
<dbReference type="PANTHER" id="PTHR23382">
    <property type="entry name" value="MALATE DEHYDROGENASE"/>
    <property type="match status" value="1"/>
</dbReference>
<protein>
    <submittedName>
        <fullName evidence="5">Malate dehydrogenase 1B isoform X1</fullName>
    </submittedName>
</protein>
<dbReference type="InterPro" id="IPR010945">
    <property type="entry name" value="Malate_DH_type2"/>
</dbReference>
<evidence type="ECO:0000313" key="4">
    <source>
        <dbReference type="Proteomes" id="UP000515140"/>
    </source>
</evidence>
<dbReference type="FunCoup" id="A0A6P5M779">
    <property type="interactions" value="87"/>
</dbReference>
<feature type="region of interest" description="Disordered" evidence="3">
    <location>
        <begin position="527"/>
        <end position="567"/>
    </location>
</feature>
<sequence length="567" mass="64502">MAKFVIAGSASCPYFAKAELLADFLQKNLPDFQIYKITQHPDVWKQWLKDLCRKNQWKHESSPIIWRELLDRGGKGLLLGGFNEFLEHAQLYYGVTSKMMTSEMLIIAGENLETHIEIEQEDEELKKKISPLRVWITGASCPTCYNLIPLLVNGEVFGMEEEISIHLLNNSFEEGSLSATVMEGQDLAAPLLREISVCTVLEEAFFEAEVVIILNDDIDNESESLENRIRARLPLCQLFGSLIEKNARRTVKVIVAAKTFLNLTTSLLITYTPSINPRNIIAVAMVMENEAKATLARKLKTTAADIKDVIIWGNITGSHYVDLRKAKVFRYNSAIWGPPSYSRYLLSLIFDRIKGNQKKDHKNVWIFDPIHFTPFGLAEVLSGIYFLKKFIHSEWISKEFVNSFNVLSSTRRFQRGISTAHSVATILKFWYHDSPPGEIFSLGLMSEGEFGTPEGLVYSMPVRCMNGVWFPCTDLPDTELTEDVKKAIIHDLEQEKLIAFGEVLIYQPYIPAELLPRENRVRIQIDENKDEDQKEQTEFLNTSSVEVSEAQSSQEPLEGTENESLDN</sequence>
<dbReference type="GO" id="GO:0006108">
    <property type="term" value="P:malate metabolic process"/>
    <property type="evidence" value="ECO:0007669"/>
    <property type="project" value="InterPro"/>
</dbReference>
<dbReference type="GO" id="GO:0016615">
    <property type="term" value="F:malate dehydrogenase activity"/>
    <property type="evidence" value="ECO:0007669"/>
    <property type="project" value="InterPro"/>
</dbReference>
<feature type="compositionally biased region" description="Low complexity" evidence="3">
    <location>
        <begin position="543"/>
        <end position="555"/>
    </location>
</feature>
<dbReference type="InParanoid" id="A0A6P5M779"/>
<dbReference type="InterPro" id="IPR036291">
    <property type="entry name" value="NAD(P)-bd_dom_sf"/>
</dbReference>
<dbReference type="InterPro" id="IPR015955">
    <property type="entry name" value="Lactate_DH/Glyco_Ohase_4_C"/>
</dbReference>
<dbReference type="GO" id="GO:0016616">
    <property type="term" value="F:oxidoreductase activity, acting on the CH-OH group of donors, NAD or NADP as acceptor"/>
    <property type="evidence" value="ECO:0007669"/>
    <property type="project" value="InterPro"/>
</dbReference>